<sequence length="571" mass="63788">MDIDVHDSSVDQDRQRHLLDQSERRENNESSGRGEVADGGRSPGLADERTDDGSPSCGELYDRCHRTFVNLGYCHEEEEETIADLLKELWKASEDLDEDRHRWQSYRGELERNKKAIHDEIDRRRDEMLRLVDEHSQSLHRRADVVLSARLEKVGSVLAETDSVRREFRRLASEESIGEQLTPSGVRRNLENMARMFEESSGEAPLWVPLVLLTPERPKSSSMASSFGRLDGGATGSGWLSGLAGSSANRLSGIAESERRELDDERNVKVESTTFEDQLPVDNQELVDTVLLRKPVVVKRFVGKTKKEHRDIGVTDVAVTSSGDVIIVDKHNKLVKMFTSEGEFLRFVGRKQVKAPSRITILSSGEILVTDNSSKSVKIFSADGATYVAEFADDLDQPISHCELFDGKIAIVDFSTCNIVIYERSGRAVHYFKTGLQCPAYVGGTRNGSIVVSDWRNSKVRIYDVVGKLITELDSDNHGIDTPYGVRGDIHGHLIVSEKSSAGIRIFTEDGTPLGHLSREEFEFKLPMALSVYGGELLVSVDYQGLVKIIKYTDTGRQIVSLADTNNKDTR</sequence>
<accession>A0AAD9JLA7</accession>
<gene>
    <name evidence="4" type="ORF">LSH36_265g00004</name>
</gene>
<feature type="region of interest" description="Disordered" evidence="3">
    <location>
        <begin position="1"/>
        <end position="57"/>
    </location>
</feature>
<dbReference type="InterPro" id="IPR050952">
    <property type="entry name" value="TRIM-NHL_E3_ligases"/>
</dbReference>
<proteinExistence type="predicted"/>
<name>A0AAD9JLA7_9ANNE</name>
<dbReference type="InterPro" id="IPR011042">
    <property type="entry name" value="6-blade_b-propeller_TolB-like"/>
</dbReference>
<evidence type="ECO:0000313" key="5">
    <source>
        <dbReference type="Proteomes" id="UP001208570"/>
    </source>
</evidence>
<dbReference type="PROSITE" id="PS51125">
    <property type="entry name" value="NHL"/>
    <property type="match status" value="1"/>
</dbReference>
<dbReference type="EMBL" id="JAODUP010000265">
    <property type="protein sequence ID" value="KAK2154550.1"/>
    <property type="molecule type" value="Genomic_DNA"/>
</dbReference>
<dbReference type="Proteomes" id="UP001208570">
    <property type="component" value="Unassembled WGS sequence"/>
</dbReference>
<dbReference type="GO" id="GO:0043161">
    <property type="term" value="P:proteasome-mediated ubiquitin-dependent protein catabolic process"/>
    <property type="evidence" value="ECO:0007669"/>
    <property type="project" value="TreeGrafter"/>
</dbReference>
<evidence type="ECO:0000256" key="1">
    <source>
        <dbReference type="ARBA" id="ARBA00022737"/>
    </source>
</evidence>
<dbReference type="AlphaFoldDB" id="A0AAD9JLA7"/>
<dbReference type="GO" id="GO:0000209">
    <property type="term" value="P:protein polyubiquitination"/>
    <property type="evidence" value="ECO:0007669"/>
    <property type="project" value="TreeGrafter"/>
</dbReference>
<reference evidence="4" key="1">
    <citation type="journal article" date="2023" name="Mol. Biol. Evol.">
        <title>Third-Generation Sequencing Reveals the Adaptive Role of the Epigenome in Three Deep-Sea Polychaetes.</title>
        <authorList>
            <person name="Perez M."/>
            <person name="Aroh O."/>
            <person name="Sun Y."/>
            <person name="Lan Y."/>
            <person name="Juniper S.K."/>
            <person name="Young C.R."/>
            <person name="Angers B."/>
            <person name="Qian P.Y."/>
        </authorList>
    </citation>
    <scope>NUCLEOTIDE SEQUENCE</scope>
    <source>
        <strain evidence="4">P08H-3</strain>
    </source>
</reference>
<evidence type="ECO:0000256" key="2">
    <source>
        <dbReference type="PROSITE-ProRule" id="PRU00504"/>
    </source>
</evidence>
<dbReference type="GO" id="GO:0061630">
    <property type="term" value="F:ubiquitin protein ligase activity"/>
    <property type="evidence" value="ECO:0007669"/>
    <property type="project" value="TreeGrafter"/>
</dbReference>
<keyword evidence="5" id="KW-1185">Reference proteome</keyword>
<dbReference type="PANTHER" id="PTHR24104">
    <property type="entry name" value="E3 UBIQUITIN-PROTEIN LIGASE NHLRC1-RELATED"/>
    <property type="match status" value="1"/>
</dbReference>
<evidence type="ECO:0000256" key="3">
    <source>
        <dbReference type="SAM" id="MobiDB-lite"/>
    </source>
</evidence>
<evidence type="ECO:0000313" key="4">
    <source>
        <dbReference type="EMBL" id="KAK2154550.1"/>
    </source>
</evidence>
<comment type="caution">
    <text evidence="4">The sequence shown here is derived from an EMBL/GenBank/DDBJ whole genome shotgun (WGS) entry which is preliminary data.</text>
</comment>
<organism evidence="4 5">
    <name type="scientific">Paralvinella palmiformis</name>
    <dbReference type="NCBI Taxonomy" id="53620"/>
    <lineage>
        <taxon>Eukaryota</taxon>
        <taxon>Metazoa</taxon>
        <taxon>Spiralia</taxon>
        <taxon>Lophotrochozoa</taxon>
        <taxon>Annelida</taxon>
        <taxon>Polychaeta</taxon>
        <taxon>Sedentaria</taxon>
        <taxon>Canalipalpata</taxon>
        <taxon>Terebellida</taxon>
        <taxon>Terebelliformia</taxon>
        <taxon>Alvinellidae</taxon>
        <taxon>Paralvinella</taxon>
    </lineage>
</organism>
<dbReference type="SUPFAM" id="SSF101898">
    <property type="entry name" value="NHL repeat"/>
    <property type="match status" value="1"/>
</dbReference>
<feature type="compositionally biased region" description="Basic and acidic residues" evidence="3">
    <location>
        <begin position="1"/>
        <end position="28"/>
    </location>
</feature>
<dbReference type="CDD" id="cd05819">
    <property type="entry name" value="NHL"/>
    <property type="match status" value="1"/>
</dbReference>
<dbReference type="Gene3D" id="2.120.10.30">
    <property type="entry name" value="TolB, C-terminal domain"/>
    <property type="match status" value="1"/>
</dbReference>
<feature type="repeat" description="NHL" evidence="2">
    <location>
        <begin position="342"/>
        <end position="383"/>
    </location>
</feature>
<dbReference type="InterPro" id="IPR001258">
    <property type="entry name" value="NHL_repeat"/>
</dbReference>
<keyword evidence="1" id="KW-0677">Repeat</keyword>
<dbReference type="PANTHER" id="PTHR24104:SF59">
    <property type="entry name" value="TRIPARTITE MOTIF-CONTAINING PROTEIN 2-LIKE"/>
    <property type="match status" value="1"/>
</dbReference>
<protein>
    <submittedName>
        <fullName evidence="4">Uncharacterized protein</fullName>
    </submittedName>
</protein>